<reference evidence="1" key="1">
    <citation type="submission" date="2022-10" db="EMBL/GenBank/DDBJ databases">
        <title>Genome Sequence of Xylaria curta.</title>
        <authorList>
            <person name="Buettner E."/>
        </authorList>
    </citation>
    <scope>NUCLEOTIDE SEQUENCE</scope>
    <source>
        <strain evidence="1">Babe10</strain>
    </source>
</reference>
<dbReference type="EMBL" id="JAPDGR010001672">
    <property type="protein sequence ID" value="KAJ2980520.1"/>
    <property type="molecule type" value="Genomic_DNA"/>
</dbReference>
<evidence type="ECO:0000313" key="2">
    <source>
        <dbReference type="Proteomes" id="UP001143856"/>
    </source>
</evidence>
<dbReference type="Proteomes" id="UP001143856">
    <property type="component" value="Unassembled WGS sequence"/>
</dbReference>
<evidence type="ECO:0000313" key="1">
    <source>
        <dbReference type="EMBL" id="KAJ2980520.1"/>
    </source>
</evidence>
<proteinExistence type="predicted"/>
<keyword evidence="2" id="KW-1185">Reference proteome</keyword>
<sequence length="1776" mass="198466">MASVVLDPSTAVKGDCQGSCNATAECGEYAPKGEFDCPLNVCCSEHGYCGYTSEFCNSKCQNPGGCPEVDRPGGCDANKDAMDAEVRIAYYGAWSAGRSCNALQPENIPAGVLTHIYVAFEYVSENHEITEEYGSIAGRVSRLKNIYPGLKTVIALGGWVFNDPPTHRRFSNMVSTVPNREKFINSLIRYMKKYSLDGVDLDWEYPVAPDRGGVDEDYDNFVLLCAEIRKAFEAEDPGWELTMTLPNSYWYLRGFDIKRLEKHVDWFNVMTYDIHGIWDQENIWTGPYLKGHTNLTEIEEGLDLLWRNGINEKKVVMGYGFYGRGFTMTDPNCSTPPSCTFNNPSFPGDCTNEPGILSYSEVIGMSHELGSKISYDEKSSVKWMVYGANQWISWDDEESFKAKKKFMFSRCLKGLMIWELGLDSADYQAMIGLFGEEAVSKGLSDTSLNPKEKEKLTLDLSAYNGQFCYVTEECVSSNDDNDNEKGRCMSGYSVAETAHAPGQIRSDRNPPKNCKEGSFHRICCPTKAMPKNCEWNGAPERNVLGCSGNCGDSQFELATDTFAVIQQTSYDSVTGLMNPIAAQRTVSSIPGFDPLEDCKWSNDPSRFADGEIWSRTALACVSKECDSKSLAITGSFEPSTIDDLKEDMGSDVCELWAPPTPPAAAGIQYALCCSPPSRFTDDWPVSPAYLWNGAHIDKDDDVSWQWSNNFGNNNKDTSPTNLESDPGDDPYGFVMLDGPPGSIAKQFDRQFTVLTVDEPVNVKRRSFITTNQTILDSTFEHVEQVVHVYCNFPHDSKHCTEVFNGGVRDTIIKLPAHVGEGPWARVVSMEPDNDPPELPKWTQRKRSESGVHRNGIYKLTFDYDFHLIKRADEEPVFMRVDYTNLQEYWDEVTDEDPKNNNKRKRSATSGMGFEAWKSRVDKAKRGAYADLDGFDFERTETTTDFSPTGYVPPSPYNSKLSSRDVDIERRWFGTFVNWLKKVTRITSEESGHLPMGLSKVFNIWSGRIRCENSAGVVITAGLDVTADVRLQMQAKYAYYFSGTVVPPSITDTYVYIGAQPNIYAGVTIRGDAELRYQSDVKKLIQTISYPGLSIKGIATVGPSLDLYGRIEGRITVSGQLRVGAKYTFSPIEMYLPNDEETHDKASDQLSNYDTNEQGISPVFQANVRAEVDAHLRVTPELNCGIKVGGQIGPLKEPFIDGHVSTFMNTSLHFNAEVTADTNGQQSNWQYGYKVELLWRIGMKAIAQVYTYKRWNSKTYYPVDWQTIPVYGPIVVKSTGSGNRLAAGSSQPWDLSNEPLPNTVFGWEGAPVFGAVESPFDKDWSKFDADDWVNASRSLGRRQSGKEVEFPENSFTDFKCTTGNNSPCSQVSPNTRRDVVPYTPRGRNIVKRAINDCRDKIPILFYNCGFFADVPIQSATGARTLPGICRSIRRFLTNHNIITDQYPLTYDSSVASEARWRLTCSDERSPCQGATGEDALIKQQLGTPWNAAGKKITNCDEFPFKSAEQGGDWNGINPGNPLGTTRTCVPTWQNSMQGVCNALLPKIETNVEYFNDAKNPTGSDPAKEAFQSWTDLAWYTKKGFKAKGDPGRQRLTEYNDNHPNTFGQNADDQANLKLSWFHKRNYTLQLVTPDAGGAVTFPVTGYTSGVLNNKGTSLNSAAWIVCAISLRGQERFRFRANAQGVRQNGYCWDGSSWTLAWKWEENVERIKYFSCTIEFAGAPSSPTKRDVKPIGYFGGEPIYSVKRAEEDYHEIIVDVPLKDVPLPDYREAFPLST</sequence>
<gene>
    <name evidence="1" type="ORF">NUW58_g6925</name>
</gene>
<organism evidence="1 2">
    <name type="scientific">Xylaria curta</name>
    <dbReference type="NCBI Taxonomy" id="42375"/>
    <lineage>
        <taxon>Eukaryota</taxon>
        <taxon>Fungi</taxon>
        <taxon>Dikarya</taxon>
        <taxon>Ascomycota</taxon>
        <taxon>Pezizomycotina</taxon>
        <taxon>Sordariomycetes</taxon>
        <taxon>Xylariomycetidae</taxon>
        <taxon>Xylariales</taxon>
        <taxon>Xylariaceae</taxon>
        <taxon>Xylaria</taxon>
    </lineage>
</organism>
<accession>A0ACC1NML6</accession>
<name>A0ACC1NML6_9PEZI</name>
<comment type="caution">
    <text evidence="1">The sequence shown here is derived from an EMBL/GenBank/DDBJ whole genome shotgun (WGS) entry which is preliminary data.</text>
</comment>
<protein>
    <submittedName>
        <fullName evidence="1">Uncharacterized protein</fullName>
    </submittedName>
</protein>